<dbReference type="InterPro" id="IPR038717">
    <property type="entry name" value="Tc1-like_DDE_dom"/>
</dbReference>
<dbReference type="SUPFAM" id="SSF46689">
    <property type="entry name" value="Homeodomain-like"/>
    <property type="match status" value="1"/>
</dbReference>
<dbReference type="Proteomes" id="UP000265200">
    <property type="component" value="Chromosome 6"/>
</dbReference>
<dbReference type="InterPro" id="IPR009057">
    <property type="entry name" value="Homeodomain-like_sf"/>
</dbReference>
<dbReference type="InterPro" id="IPR047655">
    <property type="entry name" value="Transpos_IS630-like"/>
</dbReference>
<accession>A0A3P9HHG8</accession>
<feature type="domain" description="Transposase Tc1-like" evidence="1">
    <location>
        <begin position="126"/>
        <end position="194"/>
    </location>
</feature>
<dbReference type="GO" id="GO:0015074">
    <property type="term" value="P:DNA integration"/>
    <property type="evidence" value="ECO:0007669"/>
    <property type="project" value="InterPro"/>
</dbReference>
<evidence type="ECO:0008006" key="5">
    <source>
        <dbReference type="Google" id="ProtNLM"/>
    </source>
</evidence>
<dbReference type="PANTHER" id="PTHR23022">
    <property type="entry name" value="TRANSPOSABLE ELEMENT-RELATED"/>
    <property type="match status" value="1"/>
</dbReference>
<evidence type="ECO:0000313" key="3">
    <source>
        <dbReference type="Ensembl" id="ENSORLP00015007079.1"/>
    </source>
</evidence>
<name>A0A3P9HHG8_ORYLA</name>
<sequence length="377" mass="43050">MNTERSHFGKTKVLSPCHMMHPILDYSLTCDQLLINQLVGVSKKNPSTPGLHINCNLTSDNMPKIPPETKALIIKRLKTRSTAEVADTFNVSQRQVQRMRKRFEETGDVFDKPRSGRPRKTTALEDRLLVGKSKASPLSTAAELHQAWSPQVPVSTRTVCRILSQNGLHGRISAQKPALNKRQLKKRVAFAKAHSLLKGWTLEKWQKVDFSDESSVELHHSRRKYCRRPTGARMDLRFTQKTVKFGGGKIMVWGYIQYGGVRNICRVEGNINSLKYQEVLATNYIPNHKRGQILQQDGAPSHTSISTSKFLKAKKIKVLQDWPAQSPDMNIIEHVWGRMKEEAWKTKPKNLDELWEACKTAFFAIPDDFIHKLYESL</sequence>
<reference evidence="3" key="4">
    <citation type="submission" date="2025-09" db="UniProtKB">
        <authorList>
            <consortium name="Ensembl"/>
        </authorList>
    </citation>
    <scope>IDENTIFICATION</scope>
    <source>
        <strain evidence="3">HSOK</strain>
    </source>
</reference>
<reference key="1">
    <citation type="journal article" date="2007" name="Nature">
        <title>The medaka draft genome and insights into vertebrate genome evolution.</title>
        <authorList>
            <person name="Kasahara M."/>
            <person name="Naruse K."/>
            <person name="Sasaki S."/>
            <person name="Nakatani Y."/>
            <person name="Qu W."/>
            <person name="Ahsan B."/>
            <person name="Yamada T."/>
            <person name="Nagayasu Y."/>
            <person name="Doi K."/>
            <person name="Kasai Y."/>
            <person name="Jindo T."/>
            <person name="Kobayashi D."/>
            <person name="Shimada A."/>
            <person name="Toyoda A."/>
            <person name="Kuroki Y."/>
            <person name="Fujiyama A."/>
            <person name="Sasaki T."/>
            <person name="Shimizu A."/>
            <person name="Asakawa S."/>
            <person name="Shimizu N."/>
            <person name="Hashimoto S."/>
            <person name="Yang J."/>
            <person name="Lee Y."/>
            <person name="Matsushima K."/>
            <person name="Sugano S."/>
            <person name="Sakaizumi M."/>
            <person name="Narita T."/>
            <person name="Ohishi K."/>
            <person name="Haga S."/>
            <person name="Ohta F."/>
            <person name="Nomoto H."/>
            <person name="Nogata K."/>
            <person name="Morishita T."/>
            <person name="Endo T."/>
            <person name="Shin-I T."/>
            <person name="Takeda H."/>
            <person name="Morishita S."/>
            <person name="Kohara Y."/>
        </authorList>
    </citation>
    <scope>NUCLEOTIDE SEQUENCE [LARGE SCALE GENOMIC DNA]</scope>
    <source>
        <strain>Hd-rR</strain>
    </source>
</reference>
<dbReference type="Gene3D" id="3.30.420.10">
    <property type="entry name" value="Ribonuclease H-like superfamily/Ribonuclease H"/>
    <property type="match status" value="1"/>
</dbReference>
<proteinExistence type="predicted"/>
<evidence type="ECO:0000259" key="2">
    <source>
        <dbReference type="Pfam" id="PF13358"/>
    </source>
</evidence>
<dbReference type="InterPro" id="IPR002492">
    <property type="entry name" value="Transposase_Tc1-like"/>
</dbReference>
<feature type="domain" description="Tc1-like transposase DDE" evidence="2">
    <location>
        <begin position="210"/>
        <end position="354"/>
    </location>
</feature>
<evidence type="ECO:0000259" key="1">
    <source>
        <dbReference type="Pfam" id="PF01498"/>
    </source>
</evidence>
<dbReference type="Pfam" id="PF01498">
    <property type="entry name" value="HTH_Tnp_Tc3_2"/>
    <property type="match status" value="1"/>
</dbReference>
<dbReference type="GO" id="GO:0003677">
    <property type="term" value="F:DNA binding"/>
    <property type="evidence" value="ECO:0007669"/>
    <property type="project" value="InterPro"/>
</dbReference>
<dbReference type="NCBIfam" id="NF033545">
    <property type="entry name" value="transpos_IS630"/>
    <property type="match status" value="1"/>
</dbReference>
<dbReference type="AlphaFoldDB" id="A0A3P9HHG8"/>
<dbReference type="Pfam" id="PF13358">
    <property type="entry name" value="DDE_3"/>
    <property type="match status" value="1"/>
</dbReference>
<dbReference type="Pfam" id="PF13384">
    <property type="entry name" value="HTH_23"/>
    <property type="match status" value="1"/>
</dbReference>
<dbReference type="PANTHER" id="PTHR23022:SF135">
    <property type="entry name" value="SI:DKEY-77F5.3"/>
    <property type="match status" value="1"/>
</dbReference>
<dbReference type="Ensembl" id="ENSORLT00015003125.1">
    <property type="protein sequence ID" value="ENSORLP00015007079.1"/>
    <property type="gene ID" value="ENSORLG00015007896.1"/>
</dbReference>
<dbReference type="InterPro" id="IPR036397">
    <property type="entry name" value="RNaseH_sf"/>
</dbReference>
<reference evidence="3 4" key="2">
    <citation type="submission" date="2017-04" db="EMBL/GenBank/DDBJ databases">
        <title>CpG methylation of centromeres and impact of large insertions on vertebrate speciation.</title>
        <authorList>
            <person name="Ichikawa K."/>
            <person name="Yoshimura J."/>
            <person name="Morishita S."/>
        </authorList>
    </citation>
    <scope>NUCLEOTIDE SEQUENCE</scope>
    <source>
        <strain evidence="3 4">HSOK</strain>
    </source>
</reference>
<organism evidence="3 4">
    <name type="scientific">Oryzias latipes</name>
    <name type="common">Japanese rice fish</name>
    <name type="synonym">Japanese killifish</name>
    <dbReference type="NCBI Taxonomy" id="8090"/>
    <lineage>
        <taxon>Eukaryota</taxon>
        <taxon>Metazoa</taxon>
        <taxon>Chordata</taxon>
        <taxon>Craniata</taxon>
        <taxon>Vertebrata</taxon>
        <taxon>Euteleostomi</taxon>
        <taxon>Actinopterygii</taxon>
        <taxon>Neopterygii</taxon>
        <taxon>Teleostei</taxon>
        <taxon>Neoteleostei</taxon>
        <taxon>Acanthomorphata</taxon>
        <taxon>Ovalentaria</taxon>
        <taxon>Atherinomorphae</taxon>
        <taxon>Beloniformes</taxon>
        <taxon>Adrianichthyidae</taxon>
        <taxon>Oryziinae</taxon>
        <taxon>Oryzias</taxon>
    </lineage>
</organism>
<evidence type="ECO:0000313" key="4">
    <source>
        <dbReference type="Proteomes" id="UP000265200"/>
    </source>
</evidence>
<protein>
    <recommendedName>
        <fullName evidence="5">Tc1-like transposase DDE domain-containing protein</fullName>
    </recommendedName>
</protein>
<reference evidence="3" key="3">
    <citation type="submission" date="2025-08" db="UniProtKB">
        <authorList>
            <consortium name="Ensembl"/>
        </authorList>
    </citation>
    <scope>IDENTIFICATION</scope>
    <source>
        <strain evidence="3">HSOK</strain>
    </source>
</reference>
<dbReference type="GO" id="GO:0006313">
    <property type="term" value="P:DNA transposition"/>
    <property type="evidence" value="ECO:0007669"/>
    <property type="project" value="InterPro"/>
</dbReference>
<dbReference type="InterPro" id="IPR052338">
    <property type="entry name" value="Transposase_5"/>
</dbReference>